<organism evidence="13 14">
    <name type="scientific">Glutinoglossum americanum</name>
    <dbReference type="NCBI Taxonomy" id="1670608"/>
    <lineage>
        <taxon>Eukaryota</taxon>
        <taxon>Fungi</taxon>
        <taxon>Dikarya</taxon>
        <taxon>Ascomycota</taxon>
        <taxon>Pezizomycotina</taxon>
        <taxon>Geoglossomycetes</taxon>
        <taxon>Geoglossales</taxon>
        <taxon>Geoglossaceae</taxon>
        <taxon>Glutinoglossum</taxon>
    </lineage>
</organism>
<keyword evidence="14" id="KW-1185">Reference proteome</keyword>
<keyword evidence="12" id="KW-0812">Transmembrane</keyword>
<evidence type="ECO:0000256" key="6">
    <source>
        <dbReference type="ARBA" id="ARBA00022801"/>
    </source>
</evidence>
<name>A0A9P8L3D5_9PEZI</name>
<reference evidence="13" key="1">
    <citation type="submission" date="2021-03" db="EMBL/GenBank/DDBJ databases">
        <title>Comparative genomics and phylogenomic investigation of the class Geoglossomycetes provide insights into ecological specialization and systematics.</title>
        <authorList>
            <person name="Melie T."/>
            <person name="Pirro S."/>
            <person name="Miller A.N."/>
            <person name="Quandt A."/>
        </authorList>
    </citation>
    <scope>NUCLEOTIDE SEQUENCE</scope>
    <source>
        <strain evidence="13">GBOQ0MN5Z8</strain>
    </source>
</reference>
<keyword evidence="8" id="KW-0325">Glycoprotein</keyword>
<evidence type="ECO:0000256" key="3">
    <source>
        <dbReference type="ARBA" id="ARBA00009699"/>
    </source>
</evidence>
<dbReference type="FunFam" id="1.50.10.20:FF:000006">
    <property type="entry name" value="Mannan endo-1,6-alpha-mannosidase"/>
    <property type="match status" value="1"/>
</dbReference>
<evidence type="ECO:0000313" key="13">
    <source>
        <dbReference type="EMBL" id="KAH0541811.1"/>
    </source>
</evidence>
<sequence length="430" mass="46758">MDIDDPKSVKAAAKIAADGMMSFYNGNKTGGIPGLFPPPYYWWEAGAAMGSLIDYYYYTGNSEYNDVVTQALLFQVGPNDDFMPPNQTKSEGNDDQSFWAFAAMSAAETAFPDPPSDKPQWLALAQAVFNLQTTRWANDTCDGGLRWQIFPFNNGWNYKNTISNGCFFNLASRLARYTGNQTYADWAEKMYDWVESKGLVSSDFKFFDGTDVLQNCTTVNRIQWSYNAGVYLLGSATMYNITNSDKWKNRTQGILDATSVFFSTSPPDVMFEVACENINSCNVDQRSFKAYLARWMAAATKMAPFIEPIVVPKLRTSAQAAAAQCIGGPSSNTCGIKWTQGATWDGSTGVGEQMSALEVIQSTLINTVAPPVTAQKGGTSKGDPSAGSGGDNPMSVTPIEPVTTGDRVGAGFLTLLILVGVLGGAWWMIL</sequence>
<evidence type="ECO:0000256" key="2">
    <source>
        <dbReference type="ARBA" id="ARBA00004308"/>
    </source>
</evidence>
<dbReference type="EC" id="3.2.1.101" evidence="4 10"/>
<evidence type="ECO:0000256" key="5">
    <source>
        <dbReference type="ARBA" id="ARBA00022729"/>
    </source>
</evidence>
<keyword evidence="7 12" id="KW-0472">Membrane</keyword>
<gene>
    <name evidence="13" type="ORF">FGG08_003766</name>
</gene>
<evidence type="ECO:0000256" key="9">
    <source>
        <dbReference type="ARBA" id="ARBA00023295"/>
    </source>
</evidence>
<dbReference type="GO" id="GO:0012505">
    <property type="term" value="C:endomembrane system"/>
    <property type="evidence" value="ECO:0007669"/>
    <property type="project" value="UniProtKB-SubCell"/>
</dbReference>
<dbReference type="Gene3D" id="1.50.10.20">
    <property type="match status" value="1"/>
</dbReference>
<evidence type="ECO:0000256" key="4">
    <source>
        <dbReference type="ARBA" id="ARBA00012350"/>
    </source>
</evidence>
<evidence type="ECO:0000256" key="11">
    <source>
        <dbReference type="SAM" id="MobiDB-lite"/>
    </source>
</evidence>
<dbReference type="Pfam" id="PF03663">
    <property type="entry name" value="Glyco_hydro_76"/>
    <property type="match status" value="1"/>
</dbReference>
<evidence type="ECO:0000313" key="14">
    <source>
        <dbReference type="Proteomes" id="UP000698800"/>
    </source>
</evidence>
<evidence type="ECO:0000256" key="1">
    <source>
        <dbReference type="ARBA" id="ARBA00001452"/>
    </source>
</evidence>
<evidence type="ECO:0000256" key="10">
    <source>
        <dbReference type="PIRNR" id="PIRNR016302"/>
    </source>
</evidence>
<accession>A0A9P8L3D5</accession>
<dbReference type="PANTHER" id="PTHR12145">
    <property type="entry name" value="MANNAN ENDO-1,6-ALPHA-MANNOSIDASE DCW1"/>
    <property type="match status" value="1"/>
</dbReference>
<keyword evidence="12" id="KW-1133">Transmembrane helix</keyword>
<evidence type="ECO:0000256" key="12">
    <source>
        <dbReference type="SAM" id="Phobius"/>
    </source>
</evidence>
<keyword evidence="6 10" id="KW-0378">Hydrolase</keyword>
<dbReference type="AlphaFoldDB" id="A0A9P8L3D5"/>
<comment type="catalytic activity">
    <reaction evidence="1 10">
        <text>Random hydrolysis of (1-&gt;6)-alpha-D-mannosidic linkages in unbranched (1-&gt;6)-mannans.</text>
        <dbReference type="EC" id="3.2.1.101"/>
    </reaction>
</comment>
<dbReference type="PANTHER" id="PTHR12145:SF36">
    <property type="entry name" value="MANNAN ENDO-1,6-ALPHA-MANNOSIDASE DCW1"/>
    <property type="match status" value="1"/>
</dbReference>
<dbReference type="GO" id="GO:0008496">
    <property type="term" value="F:mannan endo-1,6-alpha-mannosidase activity"/>
    <property type="evidence" value="ECO:0007669"/>
    <property type="project" value="UniProtKB-UniRule"/>
</dbReference>
<feature type="transmembrane region" description="Helical" evidence="12">
    <location>
        <begin position="408"/>
        <end position="429"/>
    </location>
</feature>
<keyword evidence="9 10" id="KW-0326">Glycosidase</keyword>
<dbReference type="GO" id="GO:0009272">
    <property type="term" value="P:fungal-type cell wall biogenesis"/>
    <property type="evidence" value="ECO:0007669"/>
    <property type="project" value="TreeGrafter"/>
</dbReference>
<comment type="similarity">
    <text evidence="3 10">Belongs to the glycosyl hydrolase 76 family.</text>
</comment>
<feature type="region of interest" description="Disordered" evidence="11">
    <location>
        <begin position="371"/>
        <end position="401"/>
    </location>
</feature>
<dbReference type="PIRSF" id="PIRSF016302">
    <property type="entry name" value="Man_a_manosd"/>
    <property type="match status" value="1"/>
</dbReference>
<keyword evidence="5" id="KW-0732">Signal</keyword>
<dbReference type="InterPro" id="IPR005198">
    <property type="entry name" value="Glyco_hydro_76"/>
</dbReference>
<protein>
    <recommendedName>
        <fullName evidence="4 10">Mannan endo-1,6-alpha-mannosidase</fullName>
        <ecNumber evidence="4 10">3.2.1.101</ecNumber>
    </recommendedName>
</protein>
<proteinExistence type="inferred from homology"/>
<dbReference type="SUPFAM" id="SSF48208">
    <property type="entry name" value="Six-hairpin glycosidases"/>
    <property type="match status" value="1"/>
</dbReference>
<comment type="subcellular location">
    <subcellularLocation>
        <location evidence="2">Endomembrane system</location>
    </subcellularLocation>
</comment>
<dbReference type="Proteomes" id="UP000698800">
    <property type="component" value="Unassembled WGS sequence"/>
</dbReference>
<evidence type="ECO:0000256" key="7">
    <source>
        <dbReference type="ARBA" id="ARBA00023136"/>
    </source>
</evidence>
<comment type="caution">
    <text evidence="13">The sequence shown here is derived from an EMBL/GenBank/DDBJ whole genome shotgun (WGS) entry which is preliminary data.</text>
</comment>
<evidence type="ECO:0000256" key="8">
    <source>
        <dbReference type="ARBA" id="ARBA00023180"/>
    </source>
</evidence>
<dbReference type="InterPro" id="IPR008928">
    <property type="entry name" value="6-hairpin_glycosidase_sf"/>
</dbReference>
<dbReference type="GO" id="GO:0016052">
    <property type="term" value="P:carbohydrate catabolic process"/>
    <property type="evidence" value="ECO:0007669"/>
    <property type="project" value="InterPro"/>
</dbReference>
<dbReference type="OrthoDB" id="4187847at2759"/>
<dbReference type="EMBL" id="JAGHQL010000068">
    <property type="protein sequence ID" value="KAH0541811.1"/>
    <property type="molecule type" value="Genomic_DNA"/>
</dbReference>
<dbReference type="InterPro" id="IPR014480">
    <property type="entry name" value="Mannan-1_6-alpha_mannosidase"/>
</dbReference>